<dbReference type="RefSeq" id="WP_064983118.1">
    <property type="nucleotide sequence ID" value="NZ_CP033507.1"/>
</dbReference>
<dbReference type="Proteomes" id="UP000275530">
    <property type="component" value="Unassembled WGS sequence"/>
</dbReference>
<comment type="caution">
    <text evidence="1">The sequence shown here is derived from an EMBL/GenBank/DDBJ whole genome shotgun (WGS) entry which is preliminary data.</text>
</comment>
<keyword evidence="2" id="KW-1185">Reference proteome</keyword>
<reference evidence="1 2" key="1">
    <citation type="submission" date="2018-09" db="EMBL/GenBank/DDBJ databases">
        <title>Mesorhizobium carmichaelinearum sp. nov. isolated from Carmichaelinea spp. root nodules in New Zealand.</title>
        <authorList>
            <person name="De Meyer S.E."/>
        </authorList>
    </citation>
    <scope>NUCLEOTIDE SEQUENCE [LARGE SCALE GENOMIC DNA]</scope>
    <source>
        <strain evidence="1 2">LMG 28313</strain>
    </source>
</reference>
<proteinExistence type="predicted"/>
<dbReference type="AlphaFoldDB" id="A0A6M7TLH8"/>
<evidence type="ECO:0000313" key="1">
    <source>
        <dbReference type="EMBL" id="RJT37904.1"/>
    </source>
</evidence>
<organism evidence="1 2">
    <name type="scientific">Mesorhizobium jarvisii</name>
    <dbReference type="NCBI Taxonomy" id="1777867"/>
    <lineage>
        <taxon>Bacteria</taxon>
        <taxon>Pseudomonadati</taxon>
        <taxon>Pseudomonadota</taxon>
        <taxon>Alphaproteobacteria</taxon>
        <taxon>Hyphomicrobiales</taxon>
        <taxon>Phyllobacteriaceae</taxon>
        <taxon>Mesorhizobium</taxon>
    </lineage>
</organism>
<name>A0A6M7TLH8_9HYPH</name>
<accession>A0A6M7TLH8</accession>
<dbReference type="EMBL" id="QZXA01000001">
    <property type="protein sequence ID" value="RJT37904.1"/>
    <property type="molecule type" value="Genomic_DNA"/>
</dbReference>
<evidence type="ECO:0000313" key="2">
    <source>
        <dbReference type="Proteomes" id="UP000275530"/>
    </source>
</evidence>
<gene>
    <name evidence="1" type="ORF">D3242_01260</name>
</gene>
<sequence length="329" mass="34704">MSYLTTPQETLEAEVIAALEGEGFAYDPLRHTWPQYLATVLGDPTAYLFKSIAQMLSEVDAQYGGSLSHLRASIARLLDDVAANIGAGGGGGGGNDYVTHGVHFDATAFLHQDGNVADSSVLSASFWIRFPGTLADLNGSADYLASDDIQVVATSDWGTISDAYFTFAVNDGVDNPGFGGGGVTDIFSDDIWLHYMLSVNGSGARTWSLWVGNVDGTGTLLFDRPGDILYPWSAHNFIVNKGANAGAVEYSDVWVTTTHYVDWSDSATRAKFESGGKPVDLGADGSTPFAYQPEFFFSGDATGFLTNKGSGGAFTLTGSLTNASTSPSD</sequence>
<protein>
    <submittedName>
        <fullName evidence="1">Uncharacterized protein</fullName>
    </submittedName>
</protein>